<keyword evidence="6" id="KW-0813">Transport</keyword>
<evidence type="ECO:0000313" key="11">
    <source>
        <dbReference type="WBParaSite" id="DME_0000376701-mRNA-1"/>
    </source>
</evidence>
<evidence type="ECO:0000256" key="3">
    <source>
        <dbReference type="ARBA" id="ARBA00022692"/>
    </source>
</evidence>
<dbReference type="GO" id="GO:0005886">
    <property type="term" value="C:plasma membrane"/>
    <property type="evidence" value="ECO:0007669"/>
    <property type="project" value="TreeGrafter"/>
</dbReference>
<dbReference type="PANTHER" id="PTHR19139">
    <property type="entry name" value="AQUAPORIN TRANSPORTER"/>
    <property type="match status" value="1"/>
</dbReference>
<dbReference type="SUPFAM" id="SSF81338">
    <property type="entry name" value="Aquaporin-like"/>
    <property type="match status" value="1"/>
</dbReference>
<dbReference type="GO" id="GO:0015250">
    <property type="term" value="F:water channel activity"/>
    <property type="evidence" value="ECO:0007669"/>
    <property type="project" value="TreeGrafter"/>
</dbReference>
<evidence type="ECO:0000313" key="10">
    <source>
        <dbReference type="Proteomes" id="UP000274756"/>
    </source>
</evidence>
<reference evidence="8 10" key="2">
    <citation type="submission" date="2018-11" db="EMBL/GenBank/DDBJ databases">
        <authorList>
            <consortium name="Pathogen Informatics"/>
        </authorList>
    </citation>
    <scope>NUCLEOTIDE SEQUENCE [LARGE SCALE GENOMIC DNA]</scope>
</reference>
<keyword evidence="10" id="KW-1185">Reference proteome</keyword>
<proteinExistence type="inferred from homology"/>
<evidence type="ECO:0000256" key="4">
    <source>
        <dbReference type="ARBA" id="ARBA00022989"/>
    </source>
</evidence>
<evidence type="ECO:0000256" key="7">
    <source>
        <dbReference type="SAM" id="Phobius"/>
    </source>
</evidence>
<reference evidence="11" key="1">
    <citation type="submission" date="2017-02" db="UniProtKB">
        <authorList>
            <consortium name="WormBaseParasite"/>
        </authorList>
    </citation>
    <scope>IDENTIFICATION</scope>
</reference>
<organism evidence="9 11">
    <name type="scientific">Dracunculus medinensis</name>
    <name type="common">Guinea worm</name>
    <dbReference type="NCBI Taxonomy" id="318479"/>
    <lineage>
        <taxon>Eukaryota</taxon>
        <taxon>Metazoa</taxon>
        <taxon>Ecdysozoa</taxon>
        <taxon>Nematoda</taxon>
        <taxon>Chromadorea</taxon>
        <taxon>Rhabditida</taxon>
        <taxon>Spirurina</taxon>
        <taxon>Dracunculoidea</taxon>
        <taxon>Dracunculidae</taxon>
        <taxon>Dracunculus</taxon>
    </lineage>
</organism>
<dbReference type="WBParaSite" id="DME_0000376701-mRNA-1">
    <property type="protein sequence ID" value="DME_0000376701-mRNA-1"/>
    <property type="gene ID" value="DME_0000376701"/>
</dbReference>
<dbReference type="InterPro" id="IPR034294">
    <property type="entry name" value="Aquaporin_transptr"/>
</dbReference>
<accession>A0A0N4U9J7</accession>
<feature type="transmembrane region" description="Helical" evidence="7">
    <location>
        <begin position="86"/>
        <end position="109"/>
    </location>
</feature>
<name>A0A0N4U9J7_DRAME</name>
<dbReference type="PRINTS" id="PR00783">
    <property type="entry name" value="MINTRINSICP"/>
</dbReference>
<keyword evidence="5 7" id="KW-0472">Membrane</keyword>
<dbReference type="AlphaFoldDB" id="A0A0N4U9J7"/>
<dbReference type="EMBL" id="UYYG01001163">
    <property type="protein sequence ID" value="VDN57799.1"/>
    <property type="molecule type" value="Genomic_DNA"/>
</dbReference>
<keyword evidence="3 6" id="KW-0812">Transmembrane</keyword>
<evidence type="ECO:0000256" key="6">
    <source>
        <dbReference type="RuleBase" id="RU000477"/>
    </source>
</evidence>
<gene>
    <name evidence="8" type="ORF">DME_LOCUS7772</name>
</gene>
<dbReference type="InterPro" id="IPR000425">
    <property type="entry name" value="MIP"/>
</dbReference>
<protein>
    <submittedName>
        <fullName evidence="11">Aquaporin-2</fullName>
    </submittedName>
</protein>
<evidence type="ECO:0000256" key="2">
    <source>
        <dbReference type="ARBA" id="ARBA00006175"/>
    </source>
</evidence>
<dbReference type="InterPro" id="IPR023271">
    <property type="entry name" value="Aquaporin-like"/>
</dbReference>
<dbReference type="Proteomes" id="UP000038040">
    <property type="component" value="Unplaced"/>
</dbReference>
<comment type="similarity">
    <text evidence="2 6">Belongs to the MIP/aquaporin (TC 1.A.8) family.</text>
</comment>
<evidence type="ECO:0000256" key="1">
    <source>
        <dbReference type="ARBA" id="ARBA00004141"/>
    </source>
</evidence>
<feature type="transmembrane region" description="Helical" evidence="7">
    <location>
        <begin position="130"/>
        <end position="150"/>
    </location>
</feature>
<keyword evidence="4 7" id="KW-1133">Transmembrane helix</keyword>
<dbReference type="Gene3D" id="1.20.1080.10">
    <property type="entry name" value="Glycerol uptake facilitator protein"/>
    <property type="match status" value="1"/>
</dbReference>
<dbReference type="OrthoDB" id="3222at2759"/>
<sequence>MNFNDKAKDWRLKTWRLRMCSGEEEKDYDLRLIEMNSTIFGNLFNAKMQNVDEYKPYSLMQKILAEFIAVTILTFVGATHQLTKTALLNTSLAIGCTIFVLACSFGRISGALFNPAVTSCVMFCGKIQPLCAFALISAQLFGSICGALIFKSLCTIAEYKGIFDNVPNGFTWWQHLIAEICVTFILCQTVMLTAVDIQNFVMAPLAIGLAHTLNILATTNSNPQFKQISKRNMSDLE</sequence>
<evidence type="ECO:0000256" key="5">
    <source>
        <dbReference type="ARBA" id="ARBA00023136"/>
    </source>
</evidence>
<dbReference type="Proteomes" id="UP000274756">
    <property type="component" value="Unassembled WGS sequence"/>
</dbReference>
<dbReference type="PANTHER" id="PTHR19139:SF199">
    <property type="entry name" value="MIP17260P"/>
    <property type="match status" value="1"/>
</dbReference>
<dbReference type="STRING" id="318479.A0A0N4U9J7"/>
<evidence type="ECO:0000313" key="8">
    <source>
        <dbReference type="EMBL" id="VDN57799.1"/>
    </source>
</evidence>
<comment type="subcellular location">
    <subcellularLocation>
        <location evidence="1">Membrane</location>
        <topology evidence="1">Multi-pass membrane protein</topology>
    </subcellularLocation>
</comment>
<evidence type="ECO:0000313" key="9">
    <source>
        <dbReference type="Proteomes" id="UP000038040"/>
    </source>
</evidence>
<feature type="transmembrane region" description="Helical" evidence="7">
    <location>
        <begin position="170"/>
        <end position="195"/>
    </location>
</feature>
<feature type="transmembrane region" description="Helical" evidence="7">
    <location>
        <begin position="63"/>
        <end position="80"/>
    </location>
</feature>
<dbReference type="Pfam" id="PF00230">
    <property type="entry name" value="MIP"/>
    <property type="match status" value="1"/>
</dbReference>